<evidence type="ECO:0000256" key="1">
    <source>
        <dbReference type="SAM" id="Coils"/>
    </source>
</evidence>
<dbReference type="EMBL" id="LNYR01000012">
    <property type="protein sequence ID" value="KTD51328.1"/>
    <property type="molecule type" value="Genomic_DNA"/>
</dbReference>
<feature type="coiled-coil region" evidence="1">
    <location>
        <begin position="1091"/>
        <end position="1180"/>
    </location>
</feature>
<gene>
    <name evidence="3" type="ORF">Lqua_1555</name>
</gene>
<evidence type="ECO:0000256" key="2">
    <source>
        <dbReference type="SAM" id="MobiDB-lite"/>
    </source>
</evidence>
<feature type="region of interest" description="Disordered" evidence="2">
    <location>
        <begin position="3678"/>
        <end position="3708"/>
    </location>
</feature>
<feature type="coiled-coil region" evidence="1">
    <location>
        <begin position="1029"/>
        <end position="1056"/>
    </location>
</feature>
<evidence type="ECO:0000313" key="4">
    <source>
        <dbReference type="Proteomes" id="UP000054639"/>
    </source>
</evidence>
<name>A0ABR5RUM2_9GAMM</name>
<feature type="coiled-coil region" evidence="1">
    <location>
        <begin position="2185"/>
        <end position="2240"/>
    </location>
</feature>
<organism evidence="3 4">
    <name type="scientific">Legionella quateirensis</name>
    <dbReference type="NCBI Taxonomy" id="45072"/>
    <lineage>
        <taxon>Bacteria</taxon>
        <taxon>Pseudomonadati</taxon>
        <taxon>Pseudomonadota</taxon>
        <taxon>Gammaproteobacteria</taxon>
        <taxon>Legionellales</taxon>
        <taxon>Legionellaceae</taxon>
        <taxon>Legionella</taxon>
    </lineage>
</organism>
<keyword evidence="1" id="KW-0175">Coiled coil</keyword>
<feature type="coiled-coil region" evidence="1">
    <location>
        <begin position="4465"/>
        <end position="4492"/>
    </location>
</feature>
<dbReference type="Proteomes" id="UP000054639">
    <property type="component" value="Unassembled WGS sequence"/>
</dbReference>
<evidence type="ECO:0000313" key="3">
    <source>
        <dbReference type="EMBL" id="KTD51328.1"/>
    </source>
</evidence>
<comment type="caution">
    <text evidence="3">The sequence shown here is derived from an EMBL/GenBank/DDBJ whole genome shotgun (WGS) entry which is preliminary data.</text>
</comment>
<protein>
    <submittedName>
        <fullName evidence="3">Uncharacterized protein</fullName>
    </submittedName>
</protein>
<keyword evidence="4" id="KW-1185">Reference proteome</keyword>
<feature type="compositionally biased region" description="Low complexity" evidence="2">
    <location>
        <begin position="3685"/>
        <end position="3705"/>
    </location>
</feature>
<proteinExistence type="predicted"/>
<accession>A0ABR5RUM2</accession>
<dbReference type="PANTHER" id="PTHR34491:SF74">
    <property type="entry name" value="DUF4456 DOMAIN-CONTAINING PROTEIN"/>
    <property type="match status" value="1"/>
</dbReference>
<dbReference type="PANTHER" id="PTHR34491">
    <property type="entry name" value="A-TYPE INCLUSION PROTEIN, PUTATIVE-RELATED"/>
    <property type="match status" value="1"/>
</dbReference>
<reference evidence="3 4" key="1">
    <citation type="submission" date="2015-11" db="EMBL/GenBank/DDBJ databases">
        <title>Genomic analysis of 38 Legionella species identifies large and diverse effector repertoires.</title>
        <authorList>
            <person name="Burstein D."/>
            <person name="Amaro F."/>
            <person name="Zusman T."/>
            <person name="Lifshitz Z."/>
            <person name="Cohen O."/>
            <person name="Gilbert J.A."/>
            <person name="Pupko T."/>
            <person name="Shuman H.A."/>
            <person name="Segal G."/>
        </authorList>
    </citation>
    <scope>NUCLEOTIDE SEQUENCE [LARGE SCALE GENOMIC DNA]</scope>
    <source>
        <strain evidence="3 4">ATCC 49507</strain>
    </source>
</reference>
<dbReference type="RefSeq" id="WP_058473711.1">
    <property type="nucleotide sequence ID" value="NZ_CAAAIL010000003.1"/>
</dbReference>
<sequence>MTKYVGEVATLFSNFEINQLETFVKRLGISDIKILYAEVLPRIINLEQRKQIKQVLVEQEKDILSQGKQQAHTTELSKNHTVIESLHKIYEELTKEALLALKNNKTRKLVLARATDDELFLLEQKIKNLNDEQFTIIQHDIDEINNLRVLNPQKPAEWLKQHKNLQWHAGIWKKIIKNTNEANREINNLPVYKPIESTPVAKNRILSRMADGFKTGTNSVAGIVSAFVKWAVLSPFKGYGTSFKAVWNTITPQRKNLGLGLWIAINAMTFTLSLPLAAVGSIITIPAEYLKPLTKTIGKGLNYLYGKMYPTDTSYNLEITEQEASRIKVMTQSGADEISQKTALTIVGEQAARTPEQVRDAIMTRFGMVLSSQVVSGTETEELSTIDSVIGSLVSLDDTDREMHRIIRAVESVTPGGASPFKLQGGEHVFSVGGQPETVTAFERDLISKLVDSPHVFESYGLKFTKEELDSITSYHQNQKRSEPLINLMNHVCSEWGGYEKIPGQNDYRQLGPEAFARGQKRFQEKLYLAGKSLQKAALNLKEGEALYIETGLEGHAMQLVIKRQGGQFKLSTYDSSGALENTANSQSLLGLLKLSRIGYSGMRKNALSFNVSEDRLNSEDGLAYLTELIHSNSFAGWAKTHIEGHVRHTSMEERNQMGHSLVGSIRRAFALNDQAYVYQRYIEKFSSLAPDDAPPQFEELLQRPQNTGNCYAKKSQSNELYELGKHTYKKVRLAMLLEQRNALLADICGDKKGERAFVDAEYIPMLKELDSEYLSPGELHEASMRLTEIKEPPSSEYYQNYFNSLLDLKEKLEIRPQNRNRDLTIRRIEQKIASHAKEFYLYLKNAGRDPEIEEYFVPRVYQDPSFSWDGHVMPFKTDDEGNIHPKGLDKLSEHAAALAWKASLQMLNHQIQKLSVNERHIHSSDQRLEHTSYWRVSGKVTLKDLEQANLVSFVTGFARKEDIKIEINIDGTRKEIDKATFFRLVVANKEALTNSKVMGLLDALRNSKPEIEKRYIKEVYSAQRQAFVEKLTSNIEQATSAINSTIRRLEQGQEKVNVLMSACQVNIDNLNDEISREQTLIGIGNKSVKILNLEARLRLLTQEMEEFNALKISVANKLLNLRGTNAEKAKAESILERLNTNDSELSTMNAVSRAFKEAMNELNDVHQQLKSRVREFEVDEVEQQSNHRLKELKAFREKIISNYLETNPEYRLLDDLAMGRMGIEKERNPDLYSQTPENREEFYKQGKRAFVKGSVLQQIQMLNQKLKERITGGIELRLLLGSESYSPSSLDTMGSGNSIYANLEEQTKSIIQTPISPDIKTEWMKEMFVIWLRHEDKEKLYSLQKKSTDEVAIREHFYHFLHQKANIKLAALKETGFPLELSIQDLGWKTITEVEMIKHREVQHAGAIKIAQQFKAVFNKSESVNVRVQIVPPVRLSAMDLIASHDTTATVREFNSPDNVVFIPLYSDTVIDGSTLDFLRENPTPTPPQVLTETNCNEYYRAINSYLNKLKAHQGLENKDQRITEFCHYAINTFVLPFPPSTDLVNNFSTSLLARYKDDNGSFDPLFMKLENTQRGQILTNLIRLNLTQIPHVVGGKTPVDSKFYSIIKHWERLIIPKDSMLSEKIASLEPGGSIPIASSLVEAVDAAIQYSPICLEGIIEGQTGQQIALTDYGKQKQEDHDEKFTGLRKLADRLGMRNGVKLLAHQFMQFYDEKMLLSSDGLNSTAGRELFLRAFIDAFANSSDSEKEELLSYVELIRFDSEQAKTCKLMVSHEAFLEEAIYRASILDSKAFKDTKEALFNKSRELITEYTEPIQRDGLKRLFGFAKEINFVALQIQNARVNGASQYEIDSLYAKLICANLAYQLMYDQTPEDTLIGIGKNFEITREMALVQANINKEQNHMIQFSQDLIDPDKADVFKTEFKAFAEAKKFNDMMVGLQGRPSPSPVPGFISLGGINSLDTLNGAIYIGANKMGYMPAHIQSNIALELLSIHRLPFKPKDGGYIYTEGKKIKASITPQHDGSLVIQRELNSIEGSDTTLQYIPPEKIEGMLPISLRRRVHADHFFIDKEGAIHAFSSDFTPVLKLSKNNTVWSGLLLDQNKMLTSVVLNNELDIIKELATIFPTEELIAVDDNTVYVPSISKYVTKDPDSAHYFIADSHADLSTRKHLEITKEGNAILRKVLIPAEIEEIDQLEKKIGALKSDLTAITQSSLVNLQSKRKIDDSIKAYEERIREIKDLEIFIFVADSQKIQNLEESYTRSRNEMLEAYAAFKDGGKDREQLASKYDESKAVFFKIQSELKKAYATTDYLRVYQDKGGALRAKDFQSILYIGAVKGKITLLTQMLSANILAAPLNKNELEILHNLQNQYANASNKEERLARLALAGIEVQHNLLERTSAATGKSSQWDRAVYMNAINGFKEAISEVQKAEESIPIHQFSELWRAIESEFINDNDIINIFSKPVKEWSTSTKQPLSLNTKTHNMPIETLAAQSLVQFRVYENPLSLIDKEQMELATRLRKLEGFEDSIQAQEDGFYYENYGLFNNKVLENLFNVTDKHHGVEGLTKINIVDLLNLMKEKKWIKDVANMEGKYQINKHPSEFFSHPDVSAFLAEKGFGRSAIKTISDRLETFFYQTAVNGGTYTFTTGNKEELVVLINNEQKKYNLEYLEAKDKIESLLAQSPVEITMADLNAAYLLNDYRDILSNFPTERQDKIQIALNNAMTRMLYYKTELDHLNDVQSTFEMGQENKAISMLHIKRNYSLDKLLLSESRLNTKSTPEDMVQEEQDQKMQRAFLLFESEFTHRCNIRQVNVFRGLLLDDETNPDKIDSAQARMGFGKTTLLPLVALYKTGGDKLVRFIVPKSALETNTTDMSNTLTNVLGKRAVKDDFQRYSIASDPKPDMLSNSIRLHSLQNVKEDLKKRLALYQKIIVNREVLVQAPNVRNSMECQAKIFLDMLLRTPEKPTETELLQNSELMECISLLNKIRSITTLSVFDELDATQDSATTDVNYTSGNKLPFDSKEIYPLEVITQTILATEDKFPTHLANLLLDKFDIQGEERGAVYKYVLSLEEQEPSFVTPANNIPIYLMRAILTDPKGMLTLFTEKEAGKDFGVWFQNGTDGKKKYDFEALRTDAEGQAKNPLLITVPYSSANQPKPQGSRFDNPEVTAITTFLYYLDPNTEISAVPHFEFLIESFRNGSGEKPYLDPTGQQVDPEFAEALDIIKKIAEIPEIVSRNEKRDACFAEIDRIPAFRRMLARTVIQEQIKFDAGKANSNRYEQGTAHDTVIGFSGTAGDTSSYFKENMLDPAADGNMTLGIMARAENQSTHILKSVNLSEADEHYTTAIIARLAATFDDSTRALIDVGGLCKISNREVAKEIALQLKKSTNSKLNSLEGVIFYDDVSNMKKVLMLDVHGKEMIKDLTLDLVAKSDREGTFFTFYDQSHSRGADIKQMNGAKAILTASLTLDNNDYKQAIMRMRKIIDRNLQQSFSVAVPDTVKDKIFEDLKLPETHTLTGNDIGFWLRHKELKSDLNKVSILSTELDALVKNAILQQQAAITNLMSHSNFNPEQINIFKECIRELNDLSKFISSSSSDLQAKYGGVYGTIKKDVFIEDLHKRFKTRMADVFTSVNKARTGLALDHVSDKVKEPYFDMERKIIERRAAQIPPEFTIPREGNMLSEEQSETENQSHSQSESQSQSQSQTQTHAFSDVKNEEVVVEIRIKKPNITVKLPTLDFLRDEQIANLLLASQAPHMTHLFKNDDPIKCSPGYHETGTSLIPPIRYFLARESGNPKIIIVTQSEADAFMNAAVDGWSLYDVRHGNQQGLLPLTGSNVDSLKGILLNKLHFASYRYHVKGNTVDELAVSLEGICTKKQLEPLLTVHYSNTKNCSNENPVFDFSVFGFDGIDQHTVQIGIKPTNETIIDDKGITHFKKGITISAQIADTPILTEQTIAPESEKGNPESGTTDIFISSQLNDRILMKNRPKLSVIEQEIRASYEQAMVKRLEIRKEIAEVKAAKAALRQEYEGDIEYGPDKDSQGYPIAVKGKIKDLEMRIDKLVQEAKEKMAAQFPESAKNELNQRKKHQETLDLQLRSFCAGFGQYEEEGGLRVDGVMHENLGDACIYLMQQLYAQHTVNRLNPSQISEQLDEYIDQVFDAVVERYEEHITPNGKGTLMDSLYKLARVSNTQESYKDINVEGMSLSGFLGSHLYDLDIFDNFSDFNEPERCAKKWAPFIEGIQREIIRARRVENLTQEEFYEAMMLRVKHTVVQINNDEEIAELRIPNIRECVTTVMQRLSISVNSEEDEEENKAALKRNLRNVVTERLLNATANPSSQDRRERNFFVILNGIMKNKLGKPDYDLPSELLNYDKAPVKAEDIRPAIIKALESQHMVVPTKEIEKMTQDAVIFLNGRKAAEKILNNYKAKSSRSREVYVEGSDRERTKGAILNEDFKIIRDLDRKVLPLQMQLIKAREQYKADMKKKEEEHVGIRDRARQNDEEVNKLSEEVSAFNKLISGIKKLLRIFENNHIKVAETNPLEFIDAHFDVPAIIERAVIADAVLTFTPPEYLEVKKDMNAQAEQLHGLDAGREEYCGSSFDRSVHSVVIPEATIVRQRECVINLLEYQHESELQLITPIQDECPLVEQGADVNEPGLEGELKRDPAIETEQDAGNPHFTGKFNAIETDSQRQMKEKIISWREEHVETNTPSTKI</sequence>
<feature type="coiled-coil region" evidence="1">
    <location>
        <begin position="2356"/>
        <end position="2383"/>
    </location>
</feature>